<proteinExistence type="predicted"/>
<evidence type="ECO:0000313" key="5">
    <source>
        <dbReference type="Proteomes" id="UP000824120"/>
    </source>
</evidence>
<dbReference type="EMBL" id="JACXVP010000007">
    <property type="protein sequence ID" value="KAG5596797.1"/>
    <property type="molecule type" value="Genomic_DNA"/>
</dbReference>
<evidence type="ECO:0000256" key="2">
    <source>
        <dbReference type="SAM" id="MobiDB-lite"/>
    </source>
</evidence>
<evidence type="ECO:0000313" key="4">
    <source>
        <dbReference type="EMBL" id="KAG5596797.1"/>
    </source>
</evidence>
<feature type="compositionally biased region" description="Polar residues" evidence="2">
    <location>
        <begin position="311"/>
        <end position="327"/>
    </location>
</feature>
<name>A0A9J5Y9K7_SOLCO</name>
<dbReference type="AlphaFoldDB" id="A0A9J5Y9K7"/>
<feature type="region of interest" description="Disordered" evidence="2">
    <location>
        <begin position="227"/>
        <end position="285"/>
    </location>
</feature>
<gene>
    <name evidence="4" type="ORF">H5410_038029</name>
</gene>
<accession>A0A9J5Y9K7</accession>
<keyword evidence="1" id="KW-0862">Zinc</keyword>
<dbReference type="SMART" id="SM00343">
    <property type="entry name" value="ZnF_C2HC"/>
    <property type="match status" value="1"/>
</dbReference>
<keyword evidence="1" id="KW-0863">Zinc-finger</keyword>
<dbReference type="PROSITE" id="PS50158">
    <property type="entry name" value="ZF_CCHC"/>
    <property type="match status" value="1"/>
</dbReference>
<protein>
    <recommendedName>
        <fullName evidence="3">CCHC-type domain-containing protein</fullName>
    </recommendedName>
</protein>
<feature type="compositionally biased region" description="Polar residues" evidence="2">
    <location>
        <begin position="249"/>
        <end position="262"/>
    </location>
</feature>
<keyword evidence="1" id="KW-0479">Metal-binding</keyword>
<feature type="domain" description="CCHC-type" evidence="3">
    <location>
        <begin position="288"/>
        <end position="303"/>
    </location>
</feature>
<dbReference type="InterPro" id="IPR036875">
    <property type="entry name" value="Znf_CCHC_sf"/>
</dbReference>
<feature type="non-terminal residue" evidence="4">
    <location>
        <position position="1"/>
    </location>
</feature>
<sequence>MRVSYQWCDRHWYEYRGYKGKIYYYRMRIVIRECQSIWALAGRGRGGGRIAAPIEGQVPIATQGRDKTVPLDAIVIHGDVQDRVEGDGLAQAPPSTIATPVLQDTLARMLGLLEGMAQAGTLPVTSDAPQTYVGGQTLDSMVAPGSHTPKTQPTAVVAPCLDSVEFPGIASHLVATSGVPFQKVVDVAKELEMIRCEGFEQREGKMTRHVGDYGGAPLRSRAYLGRGYHSQSSRPSHAAIPTSEAGYTGHNSSSWVHTSQGLSFRPVGRGGHSGHSGFSHQPTSRKGCFECGDMRHFVRDCPRTRRGGLHQGSQPLTFRAAQPQTRG</sequence>
<dbReference type="GO" id="GO:0003676">
    <property type="term" value="F:nucleic acid binding"/>
    <property type="evidence" value="ECO:0007669"/>
    <property type="project" value="InterPro"/>
</dbReference>
<dbReference type="InterPro" id="IPR001878">
    <property type="entry name" value="Znf_CCHC"/>
</dbReference>
<reference evidence="4 5" key="1">
    <citation type="submission" date="2020-09" db="EMBL/GenBank/DDBJ databases">
        <title>De no assembly of potato wild relative species, Solanum commersonii.</title>
        <authorList>
            <person name="Cho K."/>
        </authorList>
    </citation>
    <scope>NUCLEOTIDE SEQUENCE [LARGE SCALE GENOMIC DNA]</scope>
    <source>
        <strain evidence="4">LZ3.2</strain>
        <tissue evidence="4">Leaf</tissue>
    </source>
</reference>
<dbReference type="GO" id="GO:0008270">
    <property type="term" value="F:zinc ion binding"/>
    <property type="evidence" value="ECO:0007669"/>
    <property type="project" value="UniProtKB-KW"/>
</dbReference>
<dbReference type="Proteomes" id="UP000824120">
    <property type="component" value="Chromosome 7"/>
</dbReference>
<comment type="caution">
    <text evidence="4">The sequence shown here is derived from an EMBL/GenBank/DDBJ whole genome shotgun (WGS) entry which is preliminary data.</text>
</comment>
<evidence type="ECO:0000256" key="1">
    <source>
        <dbReference type="PROSITE-ProRule" id="PRU00047"/>
    </source>
</evidence>
<dbReference type="SUPFAM" id="SSF57756">
    <property type="entry name" value="Retrovirus zinc finger-like domains"/>
    <property type="match status" value="1"/>
</dbReference>
<evidence type="ECO:0000259" key="3">
    <source>
        <dbReference type="PROSITE" id="PS50158"/>
    </source>
</evidence>
<keyword evidence="5" id="KW-1185">Reference proteome</keyword>
<organism evidence="4 5">
    <name type="scientific">Solanum commersonii</name>
    <name type="common">Commerson's wild potato</name>
    <name type="synonym">Commerson's nightshade</name>
    <dbReference type="NCBI Taxonomy" id="4109"/>
    <lineage>
        <taxon>Eukaryota</taxon>
        <taxon>Viridiplantae</taxon>
        <taxon>Streptophyta</taxon>
        <taxon>Embryophyta</taxon>
        <taxon>Tracheophyta</taxon>
        <taxon>Spermatophyta</taxon>
        <taxon>Magnoliopsida</taxon>
        <taxon>eudicotyledons</taxon>
        <taxon>Gunneridae</taxon>
        <taxon>Pentapetalae</taxon>
        <taxon>asterids</taxon>
        <taxon>lamiids</taxon>
        <taxon>Solanales</taxon>
        <taxon>Solanaceae</taxon>
        <taxon>Solanoideae</taxon>
        <taxon>Solaneae</taxon>
        <taxon>Solanum</taxon>
    </lineage>
</organism>
<feature type="region of interest" description="Disordered" evidence="2">
    <location>
        <begin position="304"/>
        <end position="327"/>
    </location>
</feature>